<evidence type="ECO:0000313" key="2">
    <source>
        <dbReference type="EMBL" id="BAU33105.1"/>
    </source>
</evidence>
<proteinExistence type="predicted"/>
<dbReference type="EMBL" id="AP017315">
    <property type="protein sequence ID" value="BAU33105.1"/>
    <property type="molecule type" value="Genomic_DNA"/>
</dbReference>
<dbReference type="InterPro" id="IPR029044">
    <property type="entry name" value="Nucleotide-diphossugar_trans"/>
</dbReference>
<dbReference type="RefSeq" id="WP_096422730.1">
    <property type="nucleotide sequence ID" value="NZ_AP017315.1"/>
</dbReference>
<dbReference type="CDD" id="cd00761">
    <property type="entry name" value="Glyco_tranf_GTA_type"/>
    <property type="match status" value="1"/>
</dbReference>
<dbReference type="InterPro" id="IPR001173">
    <property type="entry name" value="Glyco_trans_2-like"/>
</dbReference>
<dbReference type="Proteomes" id="UP000218965">
    <property type="component" value="Chromosome"/>
</dbReference>
<reference evidence="2 3" key="2">
    <citation type="submission" date="2016-01" db="EMBL/GenBank/DDBJ databases">
        <title>Microcella alkaliphila JAM AC0309 whole genome shotgun sequence.</title>
        <authorList>
            <person name="Kurata A."/>
            <person name="Hirose Y."/>
            <person name="Kishimoto N."/>
            <person name="Kobayashi T."/>
        </authorList>
    </citation>
    <scope>NUCLEOTIDE SEQUENCE [LARGE SCALE GENOMIC DNA]</scope>
    <source>
        <strain evidence="2 3">JAM AC0309</strain>
    </source>
</reference>
<accession>A0A0U5BEV3</accession>
<dbReference type="SUPFAM" id="SSF53448">
    <property type="entry name" value="Nucleotide-diphospho-sugar transferases"/>
    <property type="match status" value="1"/>
</dbReference>
<dbReference type="OrthoDB" id="3171021at2"/>
<gene>
    <name evidence="2" type="ORF">MalAC0309_2263</name>
</gene>
<dbReference type="GO" id="GO:0016740">
    <property type="term" value="F:transferase activity"/>
    <property type="evidence" value="ECO:0007669"/>
    <property type="project" value="UniProtKB-KW"/>
</dbReference>
<evidence type="ECO:0000313" key="3">
    <source>
        <dbReference type="Proteomes" id="UP000218965"/>
    </source>
</evidence>
<dbReference type="Gene3D" id="3.90.550.10">
    <property type="entry name" value="Spore Coat Polysaccharide Biosynthesis Protein SpsA, Chain A"/>
    <property type="match status" value="1"/>
</dbReference>
<name>A0A0U5BEV3_9MICO</name>
<reference evidence="3" key="1">
    <citation type="submission" date="2015-12" db="EMBL/GenBank/DDBJ databases">
        <authorList>
            <person name="Shamseldin A."/>
            <person name="Moawad H."/>
            <person name="Abd El-Rahim W.M."/>
            <person name="Sadowsky M.J."/>
        </authorList>
    </citation>
    <scope>NUCLEOTIDE SEQUENCE [LARGE SCALE GENOMIC DNA]</scope>
    <source>
        <strain evidence="3">JAM AC0309</strain>
    </source>
</reference>
<sequence>MTGEDGVLVDVIIAVHNARRPVGRAVRSALVASARARVTVVCHNVESASIAAAIGDVAHDPRVRLIELHDGIASPSGPFNAGLDASSAQWLAIMGSDDELERGSVDAWLERAHETGADVVLPTIVRRSRVDQVVATPPARRGRDDRLDGIADRLAYRSAPLGLMRRNAIDGIRLAPGQSPGGDVIFTSRLYFSDRVITRHRGLGYIVHDDADDRVTLAPRGVAHALRFVDDLLSDRWFRAQPESVRRAIVVKTLRVNVLGQFVNRPMPEHWNDDEREELTGIVSQLDIAGPGALARLSRADRRLLDSLHPGSGVGADALVSLAKTRRRYGLPSTLLPRQLRYTFDPEAPMPMMVASWHTTRRDQRARRRLGRG</sequence>
<organism evidence="2 3">
    <name type="scientific">Microcella alkaliphila</name>
    <dbReference type="NCBI Taxonomy" id="279828"/>
    <lineage>
        <taxon>Bacteria</taxon>
        <taxon>Bacillati</taxon>
        <taxon>Actinomycetota</taxon>
        <taxon>Actinomycetes</taxon>
        <taxon>Micrococcales</taxon>
        <taxon>Microbacteriaceae</taxon>
        <taxon>Microcella</taxon>
    </lineage>
</organism>
<protein>
    <submittedName>
        <fullName evidence="2">Glycosyl transferase family 2</fullName>
    </submittedName>
</protein>
<keyword evidence="2" id="KW-0808">Transferase</keyword>
<feature type="domain" description="Glycosyltransferase 2-like" evidence="1">
    <location>
        <begin position="11"/>
        <end position="170"/>
    </location>
</feature>
<dbReference type="Pfam" id="PF00535">
    <property type="entry name" value="Glycos_transf_2"/>
    <property type="match status" value="1"/>
</dbReference>
<dbReference type="AlphaFoldDB" id="A0A0U5BEV3"/>
<dbReference type="KEGG" id="malk:MalAC0309_2263"/>
<evidence type="ECO:0000259" key="1">
    <source>
        <dbReference type="Pfam" id="PF00535"/>
    </source>
</evidence>